<accession>A0A3E1YE89</accession>
<feature type="transmembrane region" description="Helical" evidence="1">
    <location>
        <begin position="47"/>
        <end position="70"/>
    </location>
</feature>
<reference evidence="2 3" key="1">
    <citation type="submission" date="2018-07" db="EMBL/GenBank/DDBJ databases">
        <title>Chitinophaga K2CV101002-2 sp. nov., isolated from a monsoon evergreen broad-leaved forest soil.</title>
        <authorList>
            <person name="Lv Y."/>
        </authorList>
    </citation>
    <scope>NUCLEOTIDE SEQUENCE [LARGE SCALE GENOMIC DNA]</scope>
    <source>
        <strain evidence="2 3">GDMCC 1.1288</strain>
    </source>
</reference>
<feature type="transmembrane region" description="Helical" evidence="1">
    <location>
        <begin position="324"/>
        <end position="341"/>
    </location>
</feature>
<comment type="caution">
    <text evidence="2">The sequence shown here is derived from an EMBL/GenBank/DDBJ whole genome shotgun (WGS) entry which is preliminary data.</text>
</comment>
<feature type="transmembrane region" description="Helical" evidence="1">
    <location>
        <begin position="21"/>
        <end position="41"/>
    </location>
</feature>
<keyword evidence="1" id="KW-0812">Transmembrane</keyword>
<evidence type="ECO:0000256" key="1">
    <source>
        <dbReference type="SAM" id="Phobius"/>
    </source>
</evidence>
<dbReference type="EMBL" id="QPMM01000002">
    <property type="protein sequence ID" value="RFS24885.1"/>
    <property type="molecule type" value="Genomic_DNA"/>
</dbReference>
<feature type="transmembrane region" description="Helical" evidence="1">
    <location>
        <begin position="270"/>
        <end position="290"/>
    </location>
</feature>
<evidence type="ECO:0000313" key="3">
    <source>
        <dbReference type="Proteomes" id="UP000260644"/>
    </source>
</evidence>
<feature type="transmembrane region" description="Helical" evidence="1">
    <location>
        <begin position="221"/>
        <end position="242"/>
    </location>
</feature>
<keyword evidence="3" id="KW-1185">Reference proteome</keyword>
<dbReference type="Proteomes" id="UP000260644">
    <property type="component" value="Unassembled WGS sequence"/>
</dbReference>
<keyword evidence="1" id="KW-1133">Transmembrane helix</keyword>
<feature type="transmembrane region" description="Helical" evidence="1">
    <location>
        <begin position="347"/>
        <end position="364"/>
    </location>
</feature>
<protein>
    <submittedName>
        <fullName evidence="2">Uncharacterized protein</fullName>
    </submittedName>
</protein>
<dbReference type="AlphaFoldDB" id="A0A3E1YE89"/>
<organism evidence="2 3">
    <name type="scientific">Chitinophaga silvatica</name>
    <dbReference type="NCBI Taxonomy" id="2282649"/>
    <lineage>
        <taxon>Bacteria</taxon>
        <taxon>Pseudomonadati</taxon>
        <taxon>Bacteroidota</taxon>
        <taxon>Chitinophagia</taxon>
        <taxon>Chitinophagales</taxon>
        <taxon>Chitinophagaceae</taxon>
        <taxon>Chitinophaga</taxon>
    </lineage>
</organism>
<name>A0A3E1YE89_9BACT</name>
<feature type="transmembrane region" description="Helical" evidence="1">
    <location>
        <begin position="133"/>
        <end position="153"/>
    </location>
</feature>
<keyword evidence="1" id="KW-0472">Membrane</keyword>
<feature type="transmembrane region" description="Helical" evidence="1">
    <location>
        <begin position="193"/>
        <end position="215"/>
    </location>
</feature>
<evidence type="ECO:0000313" key="2">
    <source>
        <dbReference type="EMBL" id="RFS24885.1"/>
    </source>
</evidence>
<proteinExistence type="predicted"/>
<dbReference type="RefSeq" id="WP_116974880.1">
    <property type="nucleotide sequence ID" value="NZ_QPMM01000002.1"/>
</dbReference>
<gene>
    <name evidence="2" type="ORF">DVR12_06770</name>
</gene>
<sequence length="375" mass="43839">MRTTRQILSKIFTQRFYVENLGFFLVLFYLLFGTVNGANLLNYHLSLIRGFLNSTSFLLIMVGIWTAYALKCTAFVMKTLQSPGYDFLYTTMGSIPTGERRRHWLFIQFNIYLPVLIYAGIAIFIAISSHKWMPAVIIGAVNIINCVWPLLLYEKKLWNPDTIFFIGHIQRWLNKHFTKPPVLFFIYELLINFPLRIISTKLASTAILWLTFLLLHRNESFDLRGLQIGVIVCALLHMQLMIHHRAFDDTYLSFMENLPIPVWRHYSRMVGVYLLLFLPEILMIICNAYADTSILGIVTTIAIGLSLLVIFRSFLYFPKMNTEIHIRYTLSISFIVLFMILAHYEWIAILLMQLIAAIIFFAKYRKYEAYIESTE</sequence>
<dbReference type="OrthoDB" id="630586at2"/>
<feature type="transmembrane region" description="Helical" evidence="1">
    <location>
        <begin position="296"/>
        <end position="317"/>
    </location>
</feature>
<feature type="transmembrane region" description="Helical" evidence="1">
    <location>
        <begin position="109"/>
        <end position="127"/>
    </location>
</feature>